<sequence>MHNIEKKIEKRKLDHTTNKRPSKRADHTTNKNVSFFQAKNTQNRTLLFVNHTNQSHQIDWISLYQINSIQHKCKSNTFIQQKK</sequence>
<reference evidence="2" key="1">
    <citation type="journal article" date="2023" name="G3 (Bethesda)">
        <title>Genome assembly and association tests identify interacting loci associated with vigor, precocity, and sex in interspecific pistachio rootstocks.</title>
        <authorList>
            <person name="Palmer W."/>
            <person name="Jacygrad E."/>
            <person name="Sagayaradj S."/>
            <person name="Cavanaugh K."/>
            <person name="Han R."/>
            <person name="Bertier L."/>
            <person name="Beede B."/>
            <person name="Kafkas S."/>
            <person name="Golino D."/>
            <person name="Preece J."/>
            <person name="Michelmore R."/>
        </authorList>
    </citation>
    <scope>NUCLEOTIDE SEQUENCE [LARGE SCALE GENOMIC DNA]</scope>
</reference>
<proteinExistence type="predicted"/>
<evidence type="ECO:0000313" key="2">
    <source>
        <dbReference type="Proteomes" id="UP001164250"/>
    </source>
</evidence>
<accession>A0ACC1AVR1</accession>
<dbReference type="EMBL" id="CM047904">
    <property type="protein sequence ID" value="KAJ0090719.1"/>
    <property type="molecule type" value="Genomic_DNA"/>
</dbReference>
<comment type="caution">
    <text evidence="1">The sequence shown here is derived from an EMBL/GenBank/DDBJ whole genome shotgun (WGS) entry which is preliminary data.</text>
</comment>
<organism evidence="1 2">
    <name type="scientific">Pistacia atlantica</name>
    <dbReference type="NCBI Taxonomy" id="434234"/>
    <lineage>
        <taxon>Eukaryota</taxon>
        <taxon>Viridiplantae</taxon>
        <taxon>Streptophyta</taxon>
        <taxon>Embryophyta</taxon>
        <taxon>Tracheophyta</taxon>
        <taxon>Spermatophyta</taxon>
        <taxon>Magnoliopsida</taxon>
        <taxon>eudicotyledons</taxon>
        <taxon>Gunneridae</taxon>
        <taxon>Pentapetalae</taxon>
        <taxon>rosids</taxon>
        <taxon>malvids</taxon>
        <taxon>Sapindales</taxon>
        <taxon>Anacardiaceae</taxon>
        <taxon>Pistacia</taxon>
    </lineage>
</organism>
<protein>
    <submittedName>
        <fullName evidence="1">Uncharacterized protein</fullName>
    </submittedName>
</protein>
<dbReference type="Proteomes" id="UP001164250">
    <property type="component" value="Chromosome 8"/>
</dbReference>
<keyword evidence="2" id="KW-1185">Reference proteome</keyword>
<gene>
    <name evidence="1" type="ORF">Patl1_13352</name>
</gene>
<evidence type="ECO:0000313" key="1">
    <source>
        <dbReference type="EMBL" id="KAJ0090719.1"/>
    </source>
</evidence>
<name>A0ACC1AVR1_9ROSI</name>